<keyword evidence="3" id="KW-0963">Cytoplasm</keyword>
<keyword evidence="7 10" id="KW-0175">Coiled coil</keyword>
<sequence length="317" mass="34845">MYYPLPTPTFERNAATLRALQSLMAENKAADLLRGLLYDAQCEELELAKARAEMERDLQDIDDMERESGSSAQELLSLLEASLSGPAAEALDSLAEAAVLLGCSTSTIKAAPSIGQQLRSSILQVSQQTFALETQIRSLDEQIARFQISRHPKQDELGASKSDAVSSTALDVRPRSYNPFRPTIDLDLVSSDINNHNTANDPSDPDSATLHAQTQHHQLETKQLQLKAREYTERITQLTQHQSQPQSTTTASIAHIAAKQQRLEAQADEIKRLESAIRAFNGLPPDVEASRSEVKRAMVELEALKSKRAVGFEELGG</sequence>
<dbReference type="GO" id="GO:0005819">
    <property type="term" value="C:spindle"/>
    <property type="evidence" value="ECO:0007669"/>
    <property type="project" value="UniProtKB-SubCell"/>
</dbReference>
<dbReference type="PANTHER" id="PTHR31570:SF1">
    <property type="entry name" value="HAUS AUGMIN-LIKE COMPLEX SUBUNIT 1"/>
    <property type="match status" value="1"/>
</dbReference>
<comment type="similarity">
    <text evidence="2">Belongs to the HAUS1 family.</text>
</comment>
<name>A0AAV9N716_9EURO</name>
<evidence type="ECO:0000256" key="5">
    <source>
        <dbReference type="ARBA" id="ARBA00022701"/>
    </source>
</evidence>
<feature type="coiled-coil region" evidence="10">
    <location>
        <begin position="40"/>
        <end position="67"/>
    </location>
</feature>
<dbReference type="GO" id="GO:0051301">
    <property type="term" value="P:cell division"/>
    <property type="evidence" value="ECO:0007669"/>
    <property type="project" value="UniProtKB-KW"/>
</dbReference>
<evidence type="ECO:0000256" key="9">
    <source>
        <dbReference type="ARBA" id="ARBA00023306"/>
    </source>
</evidence>
<comment type="subcellular location">
    <subcellularLocation>
        <location evidence="1">Cytoplasm</location>
        <location evidence="1">Cytoskeleton</location>
        <location evidence="1">Spindle</location>
    </subcellularLocation>
</comment>
<evidence type="ECO:0000256" key="4">
    <source>
        <dbReference type="ARBA" id="ARBA00022618"/>
    </source>
</evidence>
<dbReference type="InterPro" id="IPR026243">
    <property type="entry name" value="HAUS1"/>
</dbReference>
<dbReference type="RefSeq" id="XP_064704614.1">
    <property type="nucleotide sequence ID" value="XM_064848075.1"/>
</dbReference>
<evidence type="ECO:0000256" key="7">
    <source>
        <dbReference type="ARBA" id="ARBA00023054"/>
    </source>
</evidence>
<keyword evidence="13" id="KW-1185">Reference proteome</keyword>
<dbReference type="PANTHER" id="PTHR31570">
    <property type="entry name" value="HAUS AUGMIN-LIKE COMPLEX SUBUNIT 1"/>
    <property type="match status" value="1"/>
</dbReference>
<keyword evidence="4" id="KW-0132">Cell division</keyword>
<evidence type="ECO:0000256" key="11">
    <source>
        <dbReference type="SAM" id="MobiDB-lite"/>
    </source>
</evidence>
<evidence type="ECO:0000256" key="6">
    <source>
        <dbReference type="ARBA" id="ARBA00022776"/>
    </source>
</evidence>
<dbReference type="GO" id="GO:0051225">
    <property type="term" value="P:spindle assembly"/>
    <property type="evidence" value="ECO:0007669"/>
    <property type="project" value="InterPro"/>
</dbReference>
<keyword evidence="6" id="KW-0498">Mitosis</keyword>
<accession>A0AAV9N716</accession>
<reference evidence="12 13" key="1">
    <citation type="submission" date="2023-08" db="EMBL/GenBank/DDBJ databases">
        <title>Black Yeasts Isolated from many extreme environments.</title>
        <authorList>
            <person name="Coleine C."/>
            <person name="Stajich J.E."/>
            <person name="Selbmann L."/>
        </authorList>
    </citation>
    <scope>NUCLEOTIDE SEQUENCE [LARGE SCALE GENOMIC DNA]</scope>
    <source>
        <strain evidence="12 13">CCFEE 5792</strain>
    </source>
</reference>
<organism evidence="12 13">
    <name type="scientific">Exophiala bonariae</name>
    <dbReference type="NCBI Taxonomy" id="1690606"/>
    <lineage>
        <taxon>Eukaryota</taxon>
        <taxon>Fungi</taxon>
        <taxon>Dikarya</taxon>
        <taxon>Ascomycota</taxon>
        <taxon>Pezizomycotina</taxon>
        <taxon>Eurotiomycetes</taxon>
        <taxon>Chaetothyriomycetidae</taxon>
        <taxon>Chaetothyriales</taxon>
        <taxon>Herpotrichiellaceae</taxon>
        <taxon>Exophiala</taxon>
    </lineage>
</organism>
<evidence type="ECO:0000256" key="2">
    <source>
        <dbReference type="ARBA" id="ARBA00005479"/>
    </source>
</evidence>
<dbReference type="EMBL" id="JAVRRD010000019">
    <property type="protein sequence ID" value="KAK5049569.1"/>
    <property type="molecule type" value="Genomic_DNA"/>
</dbReference>
<dbReference type="GO" id="GO:0005874">
    <property type="term" value="C:microtubule"/>
    <property type="evidence" value="ECO:0007669"/>
    <property type="project" value="UniProtKB-KW"/>
</dbReference>
<dbReference type="AlphaFoldDB" id="A0AAV9N716"/>
<keyword evidence="8" id="KW-0206">Cytoskeleton</keyword>
<dbReference type="Proteomes" id="UP001358417">
    <property type="component" value="Unassembled WGS sequence"/>
</dbReference>
<protein>
    <submittedName>
        <fullName evidence="12">Uncharacterized protein</fullName>
    </submittedName>
</protein>
<evidence type="ECO:0000256" key="1">
    <source>
        <dbReference type="ARBA" id="ARBA00004186"/>
    </source>
</evidence>
<evidence type="ECO:0000313" key="12">
    <source>
        <dbReference type="EMBL" id="KAK5049569.1"/>
    </source>
</evidence>
<comment type="caution">
    <text evidence="12">The sequence shown here is derived from an EMBL/GenBank/DDBJ whole genome shotgun (WGS) entry which is preliminary data.</text>
</comment>
<evidence type="ECO:0000256" key="3">
    <source>
        <dbReference type="ARBA" id="ARBA00022490"/>
    </source>
</evidence>
<gene>
    <name evidence="12" type="ORF">LTR84_004498</name>
</gene>
<feature type="coiled-coil region" evidence="10">
    <location>
        <begin position="221"/>
        <end position="307"/>
    </location>
</feature>
<dbReference type="GO" id="GO:0005829">
    <property type="term" value="C:cytosol"/>
    <property type="evidence" value="ECO:0007669"/>
    <property type="project" value="TreeGrafter"/>
</dbReference>
<keyword evidence="5" id="KW-0493">Microtubule</keyword>
<dbReference type="GeneID" id="89972676"/>
<feature type="compositionally biased region" description="Polar residues" evidence="11">
    <location>
        <begin position="192"/>
        <end position="201"/>
    </location>
</feature>
<evidence type="ECO:0000313" key="13">
    <source>
        <dbReference type="Proteomes" id="UP001358417"/>
    </source>
</evidence>
<evidence type="ECO:0000256" key="8">
    <source>
        <dbReference type="ARBA" id="ARBA00023212"/>
    </source>
</evidence>
<feature type="region of interest" description="Disordered" evidence="11">
    <location>
        <begin position="192"/>
        <end position="220"/>
    </location>
</feature>
<feature type="compositionally biased region" description="Polar residues" evidence="11">
    <location>
        <begin position="210"/>
        <end position="220"/>
    </location>
</feature>
<proteinExistence type="inferred from homology"/>
<dbReference type="GO" id="GO:0070652">
    <property type="term" value="C:HAUS complex"/>
    <property type="evidence" value="ECO:0007669"/>
    <property type="project" value="InterPro"/>
</dbReference>
<evidence type="ECO:0000256" key="10">
    <source>
        <dbReference type="SAM" id="Coils"/>
    </source>
</evidence>
<keyword evidence="9" id="KW-0131">Cell cycle</keyword>